<organism evidence="1 2">
    <name type="scientific">Legionella lytica</name>
    <dbReference type="NCBI Taxonomy" id="96232"/>
    <lineage>
        <taxon>Bacteria</taxon>
        <taxon>Pseudomonadati</taxon>
        <taxon>Pseudomonadota</taxon>
        <taxon>Gammaproteobacteria</taxon>
        <taxon>Legionellales</taxon>
        <taxon>Legionellaceae</taxon>
        <taxon>Legionella</taxon>
    </lineage>
</organism>
<dbReference type="EMBL" id="CP071527">
    <property type="protein sequence ID" value="USQ13872.1"/>
    <property type="molecule type" value="Genomic_DNA"/>
</dbReference>
<name>A0ABY4Y8D1_9GAMM</name>
<accession>A0ABY4Y8D1</accession>
<evidence type="ECO:0008006" key="3">
    <source>
        <dbReference type="Google" id="ProtNLM"/>
    </source>
</evidence>
<sequence>MLWTSFGEGQYNKVFRNEDHSLILKIQKKDNIADTPERSVRLWNEINPHLSPPAKIIQSIHGRGWVCPYVPGCAASDHEIMLGLLDIFNRTGRIVVDATSTNNFIVTNDGTLVCVDIAMAIQLEQREEAYLSNSKAKRVSIDSIMTWDDKYLAYGPFFSNHRTENPKTISTIKALLFIRIYRPDIYDADFLKDDPTLRKNLAAAYDIHIRENKEVFGPQQRMPSSIRIAEALDDLLSIRAVTLENIKDSCINQLHRYINSRGSLDINQEFQSSWVTRLFRDPVLTLRKTNDALRLINVLKQTDSLKKLQNLLAVIPGETSLFSSRFSSGYESSVSKCREIAATAEEHYYCEIDKGAMATQSFR</sequence>
<gene>
    <name evidence="1" type="ORF">J2N86_00540</name>
</gene>
<reference evidence="1" key="1">
    <citation type="submission" date="2021-03" db="EMBL/GenBank/DDBJ databases">
        <title>Legionella lytica PCM 2298.</title>
        <authorList>
            <person name="Koper P."/>
        </authorList>
    </citation>
    <scope>NUCLEOTIDE SEQUENCE</scope>
    <source>
        <strain evidence="1">PCM 2298</strain>
    </source>
</reference>
<keyword evidence="2" id="KW-1185">Reference proteome</keyword>
<proteinExistence type="predicted"/>
<dbReference type="RefSeq" id="WP_252580229.1">
    <property type="nucleotide sequence ID" value="NZ_CP071527.1"/>
</dbReference>
<evidence type="ECO:0000313" key="2">
    <source>
        <dbReference type="Proteomes" id="UP001057474"/>
    </source>
</evidence>
<protein>
    <recommendedName>
        <fullName evidence="3">Substrate of the Dot/Icm secretion system</fullName>
    </recommendedName>
</protein>
<evidence type="ECO:0000313" key="1">
    <source>
        <dbReference type="EMBL" id="USQ13872.1"/>
    </source>
</evidence>
<dbReference type="Proteomes" id="UP001057474">
    <property type="component" value="Chromosome"/>
</dbReference>